<name>A0A0P0M4S0_PHOVU</name>
<dbReference type="Proteomes" id="UP000061587">
    <property type="component" value="Chromosome"/>
</dbReference>
<dbReference type="InterPro" id="IPR001296">
    <property type="entry name" value="Glyco_trans_1"/>
</dbReference>
<evidence type="ECO:0000313" key="3">
    <source>
        <dbReference type="EMBL" id="ALK86001.1"/>
    </source>
</evidence>
<evidence type="ECO:0000259" key="1">
    <source>
        <dbReference type="Pfam" id="PF00534"/>
    </source>
</evidence>
<evidence type="ECO:0000313" key="5">
    <source>
        <dbReference type="EMBL" id="MBU9139140.1"/>
    </source>
</evidence>
<feature type="domain" description="Glycosyltransferase subfamily 4-like N-terminal" evidence="2">
    <location>
        <begin position="12"/>
        <end position="196"/>
    </location>
</feature>
<dbReference type="Proteomes" id="UP000736888">
    <property type="component" value="Unassembled WGS sequence"/>
</dbReference>
<reference evidence="4 7" key="3">
    <citation type="journal article" date="2019" name="Nat. Med.">
        <title>A library of human gut bacterial isolates paired with longitudinal multiomics data enables mechanistic microbiome research.</title>
        <authorList>
            <person name="Poyet M."/>
            <person name="Groussin M."/>
            <person name="Gibbons S.M."/>
            <person name="Avila-Pacheco J."/>
            <person name="Jiang X."/>
            <person name="Kearney S.M."/>
            <person name="Perrotta A.R."/>
            <person name="Berdy B."/>
            <person name="Zhao S."/>
            <person name="Lieberman T.D."/>
            <person name="Swanson P.K."/>
            <person name="Smith M."/>
            <person name="Roesemann S."/>
            <person name="Alexander J.E."/>
            <person name="Rich S.A."/>
            <person name="Livny J."/>
            <person name="Vlamakis H."/>
            <person name="Clish C."/>
            <person name="Bullock K."/>
            <person name="Deik A."/>
            <person name="Scott J."/>
            <person name="Pierce K.A."/>
            <person name="Xavier R.J."/>
            <person name="Alm E.J."/>
        </authorList>
    </citation>
    <scope>NUCLEOTIDE SEQUENCE [LARGE SCALE GENOMIC DNA]</scope>
    <source>
        <strain evidence="4 7">BIOML-A9</strain>
    </source>
</reference>
<dbReference type="EC" id="2.4.-.-" evidence="5"/>
<dbReference type="PANTHER" id="PTHR12526">
    <property type="entry name" value="GLYCOSYLTRANSFERASE"/>
    <property type="match status" value="1"/>
</dbReference>
<proteinExistence type="predicted"/>
<evidence type="ECO:0000313" key="7">
    <source>
        <dbReference type="Proteomes" id="UP000470332"/>
    </source>
</evidence>
<gene>
    <name evidence="3" type="ORF">BvMPK_3439</name>
    <name evidence="4" type="ORF">GAS37_01290</name>
    <name evidence="5" type="ORF">KTG10_10370</name>
</gene>
<dbReference type="RefSeq" id="WP_057099299.1">
    <property type="nucleotide sequence ID" value="NZ_CAXSNX010000003.1"/>
</dbReference>
<organism evidence="3 6">
    <name type="scientific">Phocaeicola vulgatus</name>
    <name type="common">Bacteroides vulgatus</name>
    <dbReference type="NCBI Taxonomy" id="821"/>
    <lineage>
        <taxon>Bacteria</taxon>
        <taxon>Pseudomonadati</taxon>
        <taxon>Bacteroidota</taxon>
        <taxon>Bacteroidia</taxon>
        <taxon>Bacteroidales</taxon>
        <taxon>Bacteroidaceae</taxon>
        <taxon>Phocaeicola</taxon>
    </lineage>
</organism>
<evidence type="ECO:0000313" key="6">
    <source>
        <dbReference type="Proteomes" id="UP000061587"/>
    </source>
</evidence>
<dbReference type="Pfam" id="PF00534">
    <property type="entry name" value="Glycos_transf_1"/>
    <property type="match status" value="1"/>
</dbReference>
<keyword evidence="3" id="KW-0808">Transferase</keyword>
<dbReference type="PATRIC" id="fig|821.40.peg.4140"/>
<reference evidence="3 6" key="2">
    <citation type="journal article" date="2016" name="Genome Biol. Evol.">
        <title>Extensive mobilome-driven genome diversification in mouse gut-associated Bacteroides vulgatus mpk.</title>
        <authorList>
            <person name="Lange A."/>
            <person name="Beier S."/>
            <person name="Steimle A."/>
            <person name="Autenrieth I.B."/>
            <person name="Huson D.H."/>
            <person name="Frick J.S."/>
        </authorList>
    </citation>
    <scope>NUCLEOTIDE SEQUENCE [LARGE SCALE GENOMIC DNA]</scope>
    <source>
        <strain evidence="6">mpk</strain>
        <strain evidence="3">Mpk</strain>
    </source>
</reference>
<dbReference type="GO" id="GO:0016757">
    <property type="term" value="F:glycosyltransferase activity"/>
    <property type="evidence" value="ECO:0007669"/>
    <property type="project" value="UniProtKB-KW"/>
</dbReference>
<protein>
    <submittedName>
        <fullName evidence="3">Glycosyl transferase family protein</fullName>
    </submittedName>
    <submittedName>
        <fullName evidence="4 5">Glycosyltransferase</fullName>
        <ecNumber evidence="5">2.4.-.-</ecNumber>
    </submittedName>
</protein>
<dbReference type="Proteomes" id="UP000470332">
    <property type="component" value="Unassembled WGS sequence"/>
</dbReference>
<keyword evidence="5" id="KW-0328">Glycosyltransferase</keyword>
<dbReference type="EMBL" id="JAHPYS010000019">
    <property type="protein sequence ID" value="MBU9139140.1"/>
    <property type="molecule type" value="Genomic_DNA"/>
</dbReference>
<dbReference type="InterPro" id="IPR028098">
    <property type="entry name" value="Glyco_trans_4-like_N"/>
</dbReference>
<dbReference type="AlphaFoldDB" id="A0A0P0M4S0"/>
<reference evidence="5" key="4">
    <citation type="submission" date="2021-06" db="EMBL/GenBank/DDBJ databases">
        <title>Collection of gut derived symbiotic bacterial strains cultured from healthy donors.</title>
        <authorList>
            <person name="Lin H."/>
            <person name="Littmann E."/>
            <person name="Pamer E.G."/>
        </authorList>
    </citation>
    <scope>NUCLEOTIDE SEQUENCE</scope>
    <source>
        <strain evidence="5">MSK.6.33</strain>
    </source>
</reference>
<evidence type="ECO:0000313" key="4">
    <source>
        <dbReference type="EMBL" id="KAB3867043.1"/>
    </source>
</evidence>
<dbReference type="EMBL" id="WCXA01000002">
    <property type="protein sequence ID" value="KAB3867043.1"/>
    <property type="molecule type" value="Genomic_DNA"/>
</dbReference>
<dbReference type="SUPFAM" id="SSF53756">
    <property type="entry name" value="UDP-Glycosyltransferase/glycogen phosphorylase"/>
    <property type="match status" value="1"/>
</dbReference>
<dbReference type="EMBL" id="CP013020">
    <property type="protein sequence ID" value="ALK86001.1"/>
    <property type="molecule type" value="Genomic_DNA"/>
</dbReference>
<sequence>MNLLFLMKYFEVGGQEVVTSVLAESFTKQGHNIVIVSFNPPARLMKERLPEDIPFYVLDGFHYSRKNIKMIRNILEKHRIKVVINQWGLPYLPILVLRKACGKQNIKIVSVYHNDPGTNARLKIVEEQIKQVAGKWCKIILKIKWHIFRIATGVSMHYVYNYSDRYMLLSQSFVSSFKRFAYLTKNDKVQILPNPITIPSSDFIFDFLQKRKEVLYVGRIDENQKRIHRIIDTWALLEASFPDWKLIIVGDGVEKRNLVGKVIQLKLNNVVFEGFQNPSLYYKRASILMLTSEYEGFGLVVVEAMSFGVIPVVYGSYSAVYDIISDGVDGVILPYNKKGYDTEFATEKMKELMLDADKRNNLAQAAIITSKRYSVESIVDSWNKLFAKL</sequence>
<reference evidence="6" key="1">
    <citation type="submission" date="2015-10" db="EMBL/GenBank/DDBJ databases">
        <title>Extensive mobilome-driven genome diversification in gut-associated Bacteroides vulgatus mpk.</title>
        <authorList>
            <person name="Beier S."/>
            <person name="Lange A."/>
            <person name="Huson D.H."/>
            <person name="Frick J.-S."/>
            <person name="Autenrieth I.B."/>
        </authorList>
    </citation>
    <scope>NUCLEOTIDE SEQUENCE [LARGE SCALE GENOMIC DNA]</scope>
    <source>
        <strain evidence="6">mpk</strain>
    </source>
</reference>
<feature type="domain" description="Glycosyl transferase family 1" evidence="1">
    <location>
        <begin position="207"/>
        <end position="366"/>
    </location>
</feature>
<evidence type="ECO:0000259" key="2">
    <source>
        <dbReference type="Pfam" id="PF13439"/>
    </source>
</evidence>
<accession>A0A0P0M4S0</accession>
<dbReference type="PANTHER" id="PTHR12526:SF628">
    <property type="entry name" value="MANNOSYLGLUCOSYLGLYCERATE SYNTHASE"/>
    <property type="match status" value="1"/>
</dbReference>
<dbReference type="Pfam" id="PF13439">
    <property type="entry name" value="Glyco_transf_4"/>
    <property type="match status" value="1"/>
</dbReference>
<dbReference type="Gene3D" id="3.40.50.2000">
    <property type="entry name" value="Glycogen Phosphorylase B"/>
    <property type="match status" value="2"/>
</dbReference>